<comment type="function">
    <text evidence="17">Member of the two-component regulatory system PhoR/PhoB involved in the phosphate regulon genes expression. PhoR may function as a membrane-associated protein kinase that phosphorylates PhoB in response to environmental signals.</text>
</comment>
<keyword evidence="11" id="KW-0547">Nucleotide-binding</keyword>
<dbReference type="NCBIfam" id="TIGR02966">
    <property type="entry name" value="phoR_proteo"/>
    <property type="match status" value="1"/>
</dbReference>
<dbReference type="EMBL" id="FNHP01000001">
    <property type="protein sequence ID" value="SDL93337.1"/>
    <property type="molecule type" value="Genomic_DNA"/>
</dbReference>
<evidence type="ECO:0000313" key="19">
    <source>
        <dbReference type="EMBL" id="SDL93337.1"/>
    </source>
</evidence>
<evidence type="ECO:0000256" key="12">
    <source>
        <dbReference type="ARBA" id="ARBA00022777"/>
    </source>
</evidence>
<keyword evidence="8" id="KW-0592">Phosphate transport</keyword>
<name>A0A1G9P533_9BURK</name>
<evidence type="ECO:0000256" key="11">
    <source>
        <dbReference type="ARBA" id="ARBA00022741"/>
    </source>
</evidence>
<keyword evidence="13" id="KW-0067">ATP-binding</keyword>
<keyword evidence="16" id="KW-0472">Membrane</keyword>
<evidence type="ECO:0000256" key="17">
    <source>
        <dbReference type="ARBA" id="ARBA00025207"/>
    </source>
</evidence>
<dbReference type="InterPro" id="IPR004358">
    <property type="entry name" value="Sig_transdc_His_kin-like_C"/>
</dbReference>
<evidence type="ECO:0000256" key="7">
    <source>
        <dbReference type="ARBA" id="ARBA00022553"/>
    </source>
</evidence>
<dbReference type="Pfam" id="PF02518">
    <property type="entry name" value="HATPase_c"/>
    <property type="match status" value="1"/>
</dbReference>
<dbReference type="InterPro" id="IPR003594">
    <property type="entry name" value="HATPase_dom"/>
</dbReference>
<dbReference type="Gene3D" id="1.10.287.130">
    <property type="match status" value="1"/>
</dbReference>
<evidence type="ECO:0000256" key="2">
    <source>
        <dbReference type="ARBA" id="ARBA00004236"/>
    </source>
</evidence>
<dbReference type="GO" id="GO:0005524">
    <property type="term" value="F:ATP binding"/>
    <property type="evidence" value="ECO:0007669"/>
    <property type="project" value="UniProtKB-KW"/>
</dbReference>
<dbReference type="Gene3D" id="3.30.565.10">
    <property type="entry name" value="Histidine kinase-like ATPase, C-terminal domain"/>
    <property type="match status" value="1"/>
</dbReference>
<dbReference type="InterPro" id="IPR014310">
    <property type="entry name" value="Sig_transdc_His_kinase_PhoR"/>
</dbReference>
<dbReference type="Pfam" id="PF11808">
    <property type="entry name" value="PhoR"/>
    <property type="match status" value="1"/>
</dbReference>
<dbReference type="Pfam" id="PF13188">
    <property type="entry name" value="PAS_8"/>
    <property type="match status" value="1"/>
</dbReference>
<evidence type="ECO:0000256" key="4">
    <source>
        <dbReference type="ARBA" id="ARBA00019665"/>
    </source>
</evidence>
<dbReference type="Pfam" id="PF00512">
    <property type="entry name" value="HisKA"/>
    <property type="match status" value="1"/>
</dbReference>
<dbReference type="STRING" id="1527607.SAMN05428957_101177"/>
<dbReference type="CDD" id="cd00082">
    <property type="entry name" value="HisKA"/>
    <property type="match status" value="1"/>
</dbReference>
<protein>
    <recommendedName>
        <fullName evidence="4">Phosphate regulon sensor protein PhoR</fullName>
        <ecNumber evidence="3">2.7.13.3</ecNumber>
    </recommendedName>
</protein>
<evidence type="ECO:0000259" key="18">
    <source>
        <dbReference type="PROSITE" id="PS50109"/>
    </source>
</evidence>
<dbReference type="SUPFAM" id="SSF47384">
    <property type="entry name" value="Homodimeric domain of signal transducing histidine kinase"/>
    <property type="match status" value="1"/>
</dbReference>
<dbReference type="PRINTS" id="PR00344">
    <property type="entry name" value="BCTRLSENSOR"/>
</dbReference>
<evidence type="ECO:0000256" key="13">
    <source>
        <dbReference type="ARBA" id="ARBA00022840"/>
    </source>
</evidence>
<comment type="catalytic activity">
    <reaction evidence="1">
        <text>ATP + protein L-histidine = ADP + protein N-phospho-L-histidine.</text>
        <dbReference type="EC" id="2.7.13.3"/>
    </reaction>
</comment>
<dbReference type="PANTHER" id="PTHR45453:SF1">
    <property type="entry name" value="PHOSPHATE REGULON SENSOR PROTEIN PHOR"/>
    <property type="match status" value="1"/>
</dbReference>
<evidence type="ECO:0000256" key="9">
    <source>
        <dbReference type="ARBA" id="ARBA00022679"/>
    </source>
</evidence>
<dbReference type="Gene3D" id="3.30.450.20">
    <property type="entry name" value="PAS domain"/>
    <property type="match status" value="1"/>
</dbReference>
<dbReference type="PANTHER" id="PTHR45453">
    <property type="entry name" value="PHOSPHATE REGULON SENSOR PROTEIN PHOR"/>
    <property type="match status" value="1"/>
</dbReference>
<dbReference type="GO" id="GO:0006817">
    <property type="term" value="P:phosphate ion transport"/>
    <property type="evidence" value="ECO:0007669"/>
    <property type="project" value="UniProtKB-KW"/>
</dbReference>
<evidence type="ECO:0000256" key="1">
    <source>
        <dbReference type="ARBA" id="ARBA00000085"/>
    </source>
</evidence>
<dbReference type="Proteomes" id="UP000198552">
    <property type="component" value="Unassembled WGS sequence"/>
</dbReference>
<dbReference type="SUPFAM" id="SSF55785">
    <property type="entry name" value="PYP-like sensor domain (PAS domain)"/>
    <property type="match status" value="1"/>
</dbReference>
<dbReference type="InterPro" id="IPR003661">
    <property type="entry name" value="HisK_dim/P_dom"/>
</dbReference>
<evidence type="ECO:0000256" key="10">
    <source>
        <dbReference type="ARBA" id="ARBA00022692"/>
    </source>
</evidence>
<dbReference type="GO" id="GO:0000155">
    <property type="term" value="F:phosphorelay sensor kinase activity"/>
    <property type="evidence" value="ECO:0007669"/>
    <property type="project" value="InterPro"/>
</dbReference>
<keyword evidence="7" id="KW-0597">Phosphoprotein</keyword>
<dbReference type="AlphaFoldDB" id="A0A1G9P533"/>
<reference evidence="20" key="1">
    <citation type="submission" date="2016-10" db="EMBL/GenBank/DDBJ databases">
        <authorList>
            <person name="Varghese N."/>
            <person name="Submissions S."/>
        </authorList>
    </citation>
    <scope>NUCLEOTIDE SEQUENCE [LARGE SCALE GENOMIC DNA]</scope>
    <source>
        <strain evidence="20">EPL6</strain>
    </source>
</reference>
<evidence type="ECO:0000256" key="14">
    <source>
        <dbReference type="ARBA" id="ARBA00022989"/>
    </source>
</evidence>
<dbReference type="SMART" id="SM00388">
    <property type="entry name" value="HisKA"/>
    <property type="match status" value="1"/>
</dbReference>
<evidence type="ECO:0000313" key="20">
    <source>
        <dbReference type="Proteomes" id="UP000198552"/>
    </source>
</evidence>
<evidence type="ECO:0000256" key="3">
    <source>
        <dbReference type="ARBA" id="ARBA00012438"/>
    </source>
</evidence>
<dbReference type="InterPro" id="IPR035965">
    <property type="entry name" value="PAS-like_dom_sf"/>
</dbReference>
<evidence type="ECO:0000256" key="15">
    <source>
        <dbReference type="ARBA" id="ARBA00023012"/>
    </source>
</evidence>
<dbReference type="CDD" id="cd00130">
    <property type="entry name" value="PAS"/>
    <property type="match status" value="1"/>
</dbReference>
<keyword evidence="20" id="KW-1185">Reference proteome</keyword>
<dbReference type="InterPro" id="IPR050351">
    <property type="entry name" value="BphY/WalK/GraS-like"/>
</dbReference>
<dbReference type="PROSITE" id="PS50109">
    <property type="entry name" value="HIS_KIN"/>
    <property type="match status" value="1"/>
</dbReference>
<keyword evidence="12 19" id="KW-0418">Kinase</keyword>
<keyword evidence="6" id="KW-1003">Cell membrane</keyword>
<sequence length="464" mass="48981">MLPSLCLFAASQLAGAALGAWLLGAWLAPGWGAAAGAALAGVLWQAASAWRAARVLAWLRGGAAQDGPQPRGAWGEAAGHMRRLLRQAQRREQAGEDRLQAILSALQASPNGVMLLDAQDRIEWCNRTAQEHFGVDAARDAGQAIANLVREPAFTEQLAAPGDGAHGVVLAGRASTPARPVRVEVRLHPCGDGRRLLLSRDITQLEQAEAMRRDFVANVSHEIRTPLTVLVGFVETLRTLPLDGAERERYLGLMARQGERMQQLVQDLLTLSRLEGSPLPAFSDEVDVSALLRQCADEARALSATLYPGGPAQAIALPPDAAVARLAGNAAELHSALANLLHNAVRYTPPGGRIALRWQPQADGGALLEVADSGPGIAPEHLPRVAERFYRIDRSRSRDTGGTGLGLAIVKHVAQRHSAQLLIDSTPGCGSRFALRFPPGRVRADAGVVMPAAAAGASPAPAAP</sequence>
<organism evidence="19 20">
    <name type="scientific">Oryzisolibacter propanilivorax</name>
    <dbReference type="NCBI Taxonomy" id="1527607"/>
    <lineage>
        <taxon>Bacteria</taxon>
        <taxon>Pseudomonadati</taxon>
        <taxon>Pseudomonadota</taxon>
        <taxon>Betaproteobacteria</taxon>
        <taxon>Burkholderiales</taxon>
        <taxon>Comamonadaceae</taxon>
        <taxon>Oryzisolibacter</taxon>
    </lineage>
</organism>
<feature type="domain" description="Histidine kinase" evidence="18">
    <location>
        <begin position="218"/>
        <end position="441"/>
    </location>
</feature>
<comment type="subcellular location">
    <subcellularLocation>
        <location evidence="2">Cell membrane</location>
    </subcellularLocation>
</comment>
<keyword evidence="10" id="KW-0812">Transmembrane</keyword>
<dbReference type="GO" id="GO:0016036">
    <property type="term" value="P:cellular response to phosphate starvation"/>
    <property type="evidence" value="ECO:0007669"/>
    <property type="project" value="TreeGrafter"/>
</dbReference>
<dbReference type="SMART" id="SM00091">
    <property type="entry name" value="PAS"/>
    <property type="match status" value="1"/>
</dbReference>
<dbReference type="InterPro" id="IPR036890">
    <property type="entry name" value="HATPase_C_sf"/>
</dbReference>
<keyword evidence="14" id="KW-1133">Transmembrane helix</keyword>
<evidence type="ECO:0000256" key="8">
    <source>
        <dbReference type="ARBA" id="ARBA00022592"/>
    </source>
</evidence>
<gene>
    <name evidence="19" type="ORF">SAMN05428957_101177</name>
</gene>
<dbReference type="GO" id="GO:0004721">
    <property type="term" value="F:phosphoprotein phosphatase activity"/>
    <property type="evidence" value="ECO:0007669"/>
    <property type="project" value="InterPro"/>
</dbReference>
<dbReference type="InterPro" id="IPR036097">
    <property type="entry name" value="HisK_dim/P_sf"/>
</dbReference>
<keyword evidence="5" id="KW-0813">Transport</keyword>
<dbReference type="EC" id="2.7.13.3" evidence="3"/>
<accession>A0A1G9P533</accession>
<evidence type="ECO:0000256" key="6">
    <source>
        <dbReference type="ARBA" id="ARBA00022475"/>
    </source>
</evidence>
<evidence type="ECO:0000256" key="16">
    <source>
        <dbReference type="ARBA" id="ARBA00023136"/>
    </source>
</evidence>
<dbReference type="InterPro" id="IPR005467">
    <property type="entry name" value="His_kinase_dom"/>
</dbReference>
<dbReference type="RefSeq" id="WP_091565525.1">
    <property type="nucleotide sequence ID" value="NZ_FNHP01000001.1"/>
</dbReference>
<dbReference type="SMART" id="SM00387">
    <property type="entry name" value="HATPase_c"/>
    <property type="match status" value="1"/>
</dbReference>
<evidence type="ECO:0000256" key="5">
    <source>
        <dbReference type="ARBA" id="ARBA00022448"/>
    </source>
</evidence>
<dbReference type="FunFam" id="1.10.287.130:FF:000008">
    <property type="entry name" value="Two-component sensor histidine kinase"/>
    <property type="match status" value="1"/>
</dbReference>
<dbReference type="GO" id="GO:0005886">
    <property type="term" value="C:plasma membrane"/>
    <property type="evidence" value="ECO:0007669"/>
    <property type="project" value="UniProtKB-SubCell"/>
</dbReference>
<dbReference type="InterPro" id="IPR000014">
    <property type="entry name" value="PAS"/>
</dbReference>
<dbReference type="OrthoDB" id="9813151at2"/>
<dbReference type="SUPFAM" id="SSF55874">
    <property type="entry name" value="ATPase domain of HSP90 chaperone/DNA topoisomerase II/histidine kinase"/>
    <property type="match status" value="1"/>
</dbReference>
<keyword evidence="9" id="KW-0808">Transferase</keyword>
<dbReference type="InterPro" id="IPR021766">
    <property type="entry name" value="PhoR_N"/>
</dbReference>
<keyword evidence="15" id="KW-0902">Two-component regulatory system</keyword>
<proteinExistence type="predicted"/>